<dbReference type="AlphaFoldDB" id="A0A8H6R7X4"/>
<proteinExistence type="predicted"/>
<evidence type="ECO:0000313" key="3">
    <source>
        <dbReference type="Proteomes" id="UP000660729"/>
    </source>
</evidence>
<accession>A0A8H6R7X4</accession>
<comment type="caution">
    <text evidence="2">The sequence shown here is derived from an EMBL/GenBank/DDBJ whole genome shotgun (WGS) entry which is preliminary data.</text>
</comment>
<feature type="compositionally biased region" description="Low complexity" evidence="1">
    <location>
        <begin position="56"/>
        <end position="66"/>
    </location>
</feature>
<evidence type="ECO:0000256" key="1">
    <source>
        <dbReference type="SAM" id="MobiDB-lite"/>
    </source>
</evidence>
<dbReference type="EMBL" id="JABCIY010000265">
    <property type="protein sequence ID" value="KAF7186158.1"/>
    <property type="molecule type" value="Genomic_DNA"/>
</dbReference>
<evidence type="ECO:0000313" key="2">
    <source>
        <dbReference type="EMBL" id="KAF7186158.1"/>
    </source>
</evidence>
<name>A0A8H6R7X4_9PEZI</name>
<protein>
    <submittedName>
        <fullName evidence="2">Uncharacterized protein</fullName>
    </submittedName>
</protein>
<dbReference type="Proteomes" id="UP000660729">
    <property type="component" value="Unassembled WGS sequence"/>
</dbReference>
<reference evidence="2" key="1">
    <citation type="submission" date="2020-04" db="EMBL/GenBank/DDBJ databases">
        <title>Draft genome resource of the tomato pathogen Pseudocercospora fuligena.</title>
        <authorList>
            <person name="Zaccaron A."/>
        </authorList>
    </citation>
    <scope>NUCLEOTIDE SEQUENCE</scope>
    <source>
        <strain evidence="2">PF001</strain>
    </source>
</reference>
<organism evidence="2 3">
    <name type="scientific">Pseudocercospora fuligena</name>
    <dbReference type="NCBI Taxonomy" id="685502"/>
    <lineage>
        <taxon>Eukaryota</taxon>
        <taxon>Fungi</taxon>
        <taxon>Dikarya</taxon>
        <taxon>Ascomycota</taxon>
        <taxon>Pezizomycotina</taxon>
        <taxon>Dothideomycetes</taxon>
        <taxon>Dothideomycetidae</taxon>
        <taxon>Mycosphaerellales</taxon>
        <taxon>Mycosphaerellaceae</taxon>
        <taxon>Pseudocercospora</taxon>
    </lineage>
</organism>
<gene>
    <name evidence="2" type="ORF">HII31_12495</name>
</gene>
<dbReference type="OrthoDB" id="3919748at2759"/>
<sequence length="271" mass="30282">MDRLPKARVMTDPRQQARRKISSYFFPQVARDGESLVARPDPVTEHTPLLDPPTSIPSITISTSDNSDNRPLSDSIADANIHKPHLLRAATTIAAVHTEVTSTVALPIPTRPKLGRAKTTTTAFLDQRTAMAGISSMDRNHPSLFRRATQAITQTLDLGDERAHRNAPKAPSNWNDHAHRRYLVKVWDSVSDVTANSSKYPKSITAQLVGTQQHMVSMFPELSEGEVRLSREFIEYILGVALRHPFCTQEKMGRWEVLASSGSQRMNWGPW</sequence>
<feature type="region of interest" description="Disordered" evidence="1">
    <location>
        <begin position="40"/>
        <end position="76"/>
    </location>
</feature>
<keyword evidence="3" id="KW-1185">Reference proteome</keyword>